<evidence type="ECO:0000259" key="15">
    <source>
        <dbReference type="PROSITE" id="PS50112"/>
    </source>
</evidence>
<evidence type="ECO:0000256" key="8">
    <source>
        <dbReference type="ARBA" id="ARBA00022777"/>
    </source>
</evidence>
<dbReference type="SMART" id="SM00448">
    <property type="entry name" value="REC"/>
    <property type="match status" value="1"/>
</dbReference>
<keyword evidence="8" id="KW-0418">Kinase</keyword>
<keyword evidence="10" id="KW-0902">Two-component regulatory system</keyword>
<evidence type="ECO:0000256" key="3">
    <source>
        <dbReference type="ARBA" id="ARBA00012438"/>
    </source>
</evidence>
<keyword evidence="4" id="KW-1003">Cell membrane</keyword>
<evidence type="ECO:0000256" key="10">
    <source>
        <dbReference type="ARBA" id="ARBA00023012"/>
    </source>
</evidence>
<dbReference type="CDD" id="cd16922">
    <property type="entry name" value="HATPase_EvgS-ArcB-TorS-like"/>
    <property type="match status" value="1"/>
</dbReference>
<feature type="domain" description="Response regulatory" evidence="14">
    <location>
        <begin position="7"/>
        <end position="125"/>
    </location>
</feature>
<dbReference type="NCBIfam" id="TIGR00229">
    <property type="entry name" value="sensory_box"/>
    <property type="match status" value="1"/>
</dbReference>
<feature type="domain" description="PAC" evidence="16">
    <location>
        <begin position="217"/>
        <end position="269"/>
    </location>
</feature>
<comment type="subcellular location">
    <subcellularLocation>
        <location evidence="2">Cell membrane</location>
    </subcellularLocation>
</comment>
<dbReference type="PROSITE" id="PS50109">
    <property type="entry name" value="HIS_KIN"/>
    <property type="match status" value="1"/>
</dbReference>
<feature type="domain" description="PAS" evidence="15">
    <location>
        <begin position="145"/>
        <end position="215"/>
    </location>
</feature>
<dbReference type="InterPro" id="IPR000014">
    <property type="entry name" value="PAS"/>
</dbReference>
<dbReference type="FunFam" id="3.30.565.10:FF:000023">
    <property type="entry name" value="PAS domain-containing sensor histidine kinase"/>
    <property type="match status" value="1"/>
</dbReference>
<dbReference type="SMART" id="SM00387">
    <property type="entry name" value="HATPase_c"/>
    <property type="match status" value="1"/>
</dbReference>
<accession>A0A3B1C9T9</accession>
<dbReference type="CDD" id="cd00156">
    <property type="entry name" value="REC"/>
    <property type="match status" value="1"/>
</dbReference>
<feature type="coiled-coil region" evidence="12">
    <location>
        <begin position="128"/>
        <end position="155"/>
    </location>
</feature>
<dbReference type="SUPFAM" id="SSF55874">
    <property type="entry name" value="ATPase domain of HSP90 chaperone/DNA topoisomerase II/histidine kinase"/>
    <property type="match status" value="1"/>
</dbReference>
<dbReference type="InterPro" id="IPR000700">
    <property type="entry name" value="PAS-assoc_C"/>
</dbReference>
<evidence type="ECO:0000256" key="9">
    <source>
        <dbReference type="ARBA" id="ARBA00022840"/>
    </source>
</evidence>
<keyword evidence="9" id="KW-0067">ATP-binding</keyword>
<dbReference type="GO" id="GO:0000155">
    <property type="term" value="F:phosphorelay sensor kinase activity"/>
    <property type="evidence" value="ECO:0007669"/>
    <property type="project" value="InterPro"/>
</dbReference>
<evidence type="ECO:0000256" key="5">
    <source>
        <dbReference type="ARBA" id="ARBA00022553"/>
    </source>
</evidence>
<reference evidence="17" key="1">
    <citation type="submission" date="2018-06" db="EMBL/GenBank/DDBJ databases">
        <authorList>
            <person name="Zhirakovskaya E."/>
        </authorList>
    </citation>
    <scope>NUCLEOTIDE SEQUENCE</scope>
</reference>
<dbReference type="GO" id="GO:0006355">
    <property type="term" value="P:regulation of DNA-templated transcription"/>
    <property type="evidence" value="ECO:0007669"/>
    <property type="project" value="InterPro"/>
</dbReference>
<protein>
    <recommendedName>
        <fullName evidence="3">histidine kinase</fullName>
        <ecNumber evidence="3">2.7.13.3</ecNumber>
    </recommendedName>
</protein>
<evidence type="ECO:0000259" key="16">
    <source>
        <dbReference type="PROSITE" id="PS50113"/>
    </source>
</evidence>
<dbReference type="PRINTS" id="PR00344">
    <property type="entry name" value="BCTRLSENSOR"/>
</dbReference>
<dbReference type="InterPro" id="IPR011006">
    <property type="entry name" value="CheY-like_superfamily"/>
</dbReference>
<dbReference type="AlphaFoldDB" id="A0A3B1C9T9"/>
<evidence type="ECO:0000256" key="11">
    <source>
        <dbReference type="ARBA" id="ARBA00023136"/>
    </source>
</evidence>
<dbReference type="EC" id="2.7.13.3" evidence="3"/>
<name>A0A3B1C9T9_9ZZZZ</name>
<dbReference type="PROSITE" id="PS50110">
    <property type="entry name" value="RESPONSE_REGULATORY"/>
    <property type="match status" value="1"/>
</dbReference>
<dbReference type="SUPFAM" id="SSF52172">
    <property type="entry name" value="CheY-like"/>
    <property type="match status" value="1"/>
</dbReference>
<dbReference type="PROSITE" id="PS50112">
    <property type="entry name" value="PAS"/>
    <property type="match status" value="1"/>
</dbReference>
<evidence type="ECO:0000256" key="7">
    <source>
        <dbReference type="ARBA" id="ARBA00022741"/>
    </source>
</evidence>
<evidence type="ECO:0000313" key="17">
    <source>
        <dbReference type="EMBL" id="VAX26969.1"/>
    </source>
</evidence>
<keyword evidence="5" id="KW-0597">Phosphoprotein</keyword>
<dbReference type="SUPFAM" id="SSF55785">
    <property type="entry name" value="PYP-like sensor domain (PAS domain)"/>
    <property type="match status" value="1"/>
</dbReference>
<dbReference type="PANTHER" id="PTHR43711">
    <property type="entry name" value="TWO-COMPONENT HISTIDINE KINASE"/>
    <property type="match status" value="1"/>
</dbReference>
<gene>
    <name evidence="17" type="ORF">MNBD_NITROSPIRAE01-1702</name>
</gene>
<dbReference type="Pfam" id="PF00989">
    <property type="entry name" value="PAS"/>
    <property type="match status" value="1"/>
</dbReference>
<evidence type="ECO:0000256" key="1">
    <source>
        <dbReference type="ARBA" id="ARBA00000085"/>
    </source>
</evidence>
<keyword evidence="12" id="KW-0175">Coiled coil</keyword>
<dbReference type="Gene3D" id="1.10.287.130">
    <property type="match status" value="1"/>
</dbReference>
<evidence type="ECO:0000256" key="12">
    <source>
        <dbReference type="SAM" id="Coils"/>
    </source>
</evidence>
<organism evidence="17">
    <name type="scientific">hydrothermal vent metagenome</name>
    <dbReference type="NCBI Taxonomy" id="652676"/>
    <lineage>
        <taxon>unclassified sequences</taxon>
        <taxon>metagenomes</taxon>
        <taxon>ecological metagenomes</taxon>
    </lineage>
</organism>
<dbReference type="Pfam" id="PF02518">
    <property type="entry name" value="HATPase_c"/>
    <property type="match status" value="1"/>
</dbReference>
<dbReference type="InterPro" id="IPR003594">
    <property type="entry name" value="HATPase_dom"/>
</dbReference>
<dbReference type="GO" id="GO:0005524">
    <property type="term" value="F:ATP binding"/>
    <property type="evidence" value="ECO:0007669"/>
    <property type="project" value="UniProtKB-KW"/>
</dbReference>
<evidence type="ECO:0000259" key="14">
    <source>
        <dbReference type="PROSITE" id="PS50110"/>
    </source>
</evidence>
<keyword evidence="6" id="KW-0808">Transferase</keyword>
<feature type="domain" description="Histidine kinase" evidence="13">
    <location>
        <begin position="287"/>
        <end position="506"/>
    </location>
</feature>
<dbReference type="SMART" id="SM00091">
    <property type="entry name" value="PAS"/>
    <property type="match status" value="1"/>
</dbReference>
<dbReference type="InterPro" id="IPR035965">
    <property type="entry name" value="PAS-like_dom_sf"/>
</dbReference>
<keyword evidence="11" id="KW-0472">Membrane</keyword>
<evidence type="ECO:0000256" key="2">
    <source>
        <dbReference type="ARBA" id="ARBA00004236"/>
    </source>
</evidence>
<evidence type="ECO:0000256" key="4">
    <source>
        <dbReference type="ARBA" id="ARBA00022475"/>
    </source>
</evidence>
<dbReference type="Gene3D" id="3.30.565.10">
    <property type="entry name" value="Histidine kinase-like ATPase, C-terminal domain"/>
    <property type="match status" value="1"/>
</dbReference>
<dbReference type="Gene3D" id="3.40.50.2300">
    <property type="match status" value="1"/>
</dbReference>
<dbReference type="GO" id="GO:0005886">
    <property type="term" value="C:plasma membrane"/>
    <property type="evidence" value="ECO:0007669"/>
    <property type="project" value="UniProtKB-SubCell"/>
</dbReference>
<dbReference type="InterPro" id="IPR036097">
    <property type="entry name" value="HisK_dim/P_sf"/>
</dbReference>
<dbReference type="FunFam" id="1.10.287.130:FF:000001">
    <property type="entry name" value="Two-component sensor histidine kinase"/>
    <property type="match status" value="1"/>
</dbReference>
<dbReference type="InterPro" id="IPR001789">
    <property type="entry name" value="Sig_transdc_resp-reg_receiver"/>
</dbReference>
<dbReference type="InterPro" id="IPR050736">
    <property type="entry name" value="Sensor_HK_Regulatory"/>
</dbReference>
<sequence length="645" mass="71866">MFFASIKILIVDDNLDDVFIATRYIKKGFSGVALTIDDAASLAALETRLDVSAYDLFLIDYHLGEYTGLEVMKKIRTRGIQSPMILLTGQGDELVAVTAMKEGAWDYLKKKTLSVDILCNTIRHAMEFARAEVLRKKTEKSLKESEEKYRTMINTTTEGFWLLDLNFKTLDLNESLCKMLQYTRKEILSSPAETLITEEKQIAFKGALESIIARGEKVFETILKPKNAHSIHAIFNATSIRNRMGVPVKIFAFVTDISKMKEAEETLKKSNKALKVIDQMKSDFLSYASHELRTPLTSIRNAVAILEKGKAGPFNETQERFIKIASRNIDRLANLVNDVLDLSKIEAGKLEIKPSELALGALMKNVTALFQSQALERGTQFELEIAQNLPSVYADSDRIEQVLCNLLSNALKFTPKGGRVLLSAQTEGEWVTVCVSDTGPGLSPEDQTRVFDRFYQVGDVLNKSIQGTGLGLSIAKELVERHGGRISVVSESGQGCCFFFSLPVCSERAIDMAALENAIRPYKKGSMFSLVLLVFDPEVFSHRDRSPSDSYDHILDLVLKALQRDSDLFIAQPSFARIACLLPGTSSLNAVTVRERLTQYFSLSTLSIQDIKIPIPMIMNPVSYPQDGETGKELIEKALLTVAQH</sequence>
<dbReference type="EMBL" id="UOGF01000021">
    <property type="protein sequence ID" value="VAX26969.1"/>
    <property type="molecule type" value="Genomic_DNA"/>
</dbReference>
<dbReference type="SMART" id="SM00388">
    <property type="entry name" value="HisKA"/>
    <property type="match status" value="1"/>
</dbReference>
<dbReference type="CDD" id="cd00130">
    <property type="entry name" value="PAS"/>
    <property type="match status" value="1"/>
</dbReference>
<keyword evidence="7" id="KW-0547">Nucleotide-binding</keyword>
<dbReference type="PROSITE" id="PS50113">
    <property type="entry name" value="PAC"/>
    <property type="match status" value="1"/>
</dbReference>
<dbReference type="InterPro" id="IPR013767">
    <property type="entry name" value="PAS_fold"/>
</dbReference>
<proteinExistence type="predicted"/>
<dbReference type="Gene3D" id="3.30.450.20">
    <property type="entry name" value="PAS domain"/>
    <property type="match status" value="1"/>
</dbReference>
<dbReference type="InterPro" id="IPR004358">
    <property type="entry name" value="Sig_transdc_His_kin-like_C"/>
</dbReference>
<comment type="catalytic activity">
    <reaction evidence="1">
        <text>ATP + protein L-histidine = ADP + protein N-phospho-L-histidine.</text>
        <dbReference type="EC" id="2.7.13.3"/>
    </reaction>
</comment>
<evidence type="ECO:0000256" key="6">
    <source>
        <dbReference type="ARBA" id="ARBA00022679"/>
    </source>
</evidence>
<dbReference type="SUPFAM" id="SSF47384">
    <property type="entry name" value="Homodimeric domain of signal transducing histidine kinase"/>
    <property type="match status" value="1"/>
</dbReference>
<dbReference type="Pfam" id="PF00072">
    <property type="entry name" value="Response_reg"/>
    <property type="match status" value="1"/>
</dbReference>
<dbReference type="InterPro" id="IPR005467">
    <property type="entry name" value="His_kinase_dom"/>
</dbReference>
<dbReference type="CDD" id="cd00082">
    <property type="entry name" value="HisKA"/>
    <property type="match status" value="1"/>
</dbReference>
<dbReference type="Pfam" id="PF00512">
    <property type="entry name" value="HisKA"/>
    <property type="match status" value="1"/>
</dbReference>
<dbReference type="InterPro" id="IPR003661">
    <property type="entry name" value="HisK_dim/P_dom"/>
</dbReference>
<evidence type="ECO:0000259" key="13">
    <source>
        <dbReference type="PROSITE" id="PS50109"/>
    </source>
</evidence>
<dbReference type="PANTHER" id="PTHR43711:SF31">
    <property type="entry name" value="HISTIDINE KINASE"/>
    <property type="match status" value="1"/>
</dbReference>
<dbReference type="InterPro" id="IPR036890">
    <property type="entry name" value="HATPase_C_sf"/>
</dbReference>